<name>A0A0P7BNN6_9HYPO</name>
<proteinExistence type="predicted"/>
<evidence type="ECO:0000256" key="1">
    <source>
        <dbReference type="SAM" id="Phobius"/>
    </source>
</evidence>
<protein>
    <submittedName>
        <fullName evidence="2">Uncharacterized protein</fullName>
    </submittedName>
</protein>
<accession>A0A0P7BNN6</accession>
<dbReference type="Proteomes" id="UP000050424">
    <property type="component" value="Unassembled WGS sequence"/>
</dbReference>
<feature type="transmembrane region" description="Helical" evidence="1">
    <location>
        <begin position="253"/>
        <end position="275"/>
    </location>
</feature>
<dbReference type="AlphaFoldDB" id="A0A0P7BNN6"/>
<dbReference type="EMBL" id="LKCW01000052">
    <property type="protein sequence ID" value="KPM42247.1"/>
    <property type="molecule type" value="Genomic_DNA"/>
</dbReference>
<keyword evidence="1" id="KW-0812">Transmembrane</keyword>
<comment type="caution">
    <text evidence="2">The sequence shown here is derived from an EMBL/GenBank/DDBJ whole genome shotgun (WGS) entry which is preliminary data.</text>
</comment>
<reference evidence="2 3" key="1">
    <citation type="submission" date="2015-09" db="EMBL/GenBank/DDBJ databases">
        <title>Draft genome of a European isolate of the apple canker pathogen Neonectria ditissima.</title>
        <authorList>
            <person name="Gomez-Cortecero A."/>
            <person name="Harrison R.J."/>
            <person name="Armitage A.D."/>
        </authorList>
    </citation>
    <scope>NUCLEOTIDE SEQUENCE [LARGE SCALE GENOMIC DNA]</scope>
    <source>
        <strain evidence="2 3">R09/05</strain>
    </source>
</reference>
<keyword evidence="1" id="KW-0472">Membrane</keyword>
<sequence length="308" mass="32954">MAFAGLKAPWRDRHAMSTNTPTTHAHSSITSRATVRVPHYTPPAGCLASTNIFYQDALCSWGTGVGKNKPTEYTCNFFALGDYDPESNCLPGPYHIATQCPEHYAAARTDDETVGAMTSREVICCPTTYDFYYGAVPLRDQRGSSASFGFGLCIASSPTFSGRPPWTLDISYWSTTTLGAEAAAPTEVIFDPETDVLMASAATIRYVVDKDKSTCVPDCESPYTGGQWPVPAPTHPPGTPAPDDSSLRGVGEIVGGIVGGVGGIILLVVGCCVWGRRRTKRKRRMAVAVAQEEAAEQEGPSAVQMVKM</sequence>
<keyword evidence="1" id="KW-1133">Transmembrane helix</keyword>
<evidence type="ECO:0000313" key="2">
    <source>
        <dbReference type="EMBL" id="KPM42247.1"/>
    </source>
</evidence>
<keyword evidence="3" id="KW-1185">Reference proteome</keyword>
<dbReference type="OrthoDB" id="5035892at2759"/>
<organism evidence="2 3">
    <name type="scientific">Neonectria ditissima</name>
    <dbReference type="NCBI Taxonomy" id="78410"/>
    <lineage>
        <taxon>Eukaryota</taxon>
        <taxon>Fungi</taxon>
        <taxon>Dikarya</taxon>
        <taxon>Ascomycota</taxon>
        <taxon>Pezizomycotina</taxon>
        <taxon>Sordariomycetes</taxon>
        <taxon>Hypocreomycetidae</taxon>
        <taxon>Hypocreales</taxon>
        <taxon>Nectriaceae</taxon>
        <taxon>Neonectria</taxon>
    </lineage>
</organism>
<gene>
    <name evidence="2" type="ORF">AK830_g4357</name>
</gene>
<evidence type="ECO:0000313" key="3">
    <source>
        <dbReference type="Proteomes" id="UP000050424"/>
    </source>
</evidence>